<gene>
    <name evidence="1" type="ORF">HPSA50_0789</name>
</gene>
<comment type="caution">
    <text evidence="1">The sequence shown here is derived from an EMBL/GenBank/DDBJ whole genome shotgun (WGS) entry which is preliminary data.</text>
</comment>
<reference evidence="1 2" key="1">
    <citation type="journal article" date="2013" name="Genome Announc.">
        <title>Genome Sequences of Three hpAfrica2 Strains of Helicobacter pylori.</title>
        <authorList>
            <person name="Duncan S.S."/>
            <person name="Bertoli M.T."/>
            <person name="Kersulyte D."/>
            <person name="Valk P.L."/>
            <person name="Tamma S."/>
            <person name="Segal I."/>
            <person name="McClain M.S."/>
            <person name="Cover T.L."/>
            <person name="Berg D.E."/>
        </authorList>
    </citation>
    <scope>NUCLEOTIDE SEQUENCE [LARGE SCALE GENOMIC DNA]</scope>
    <source>
        <strain evidence="1 2">SouthAfrica50</strain>
    </source>
</reference>
<protein>
    <submittedName>
        <fullName evidence="1">Uncharacterized protein</fullName>
    </submittedName>
</protein>
<evidence type="ECO:0000313" key="2">
    <source>
        <dbReference type="Proteomes" id="UP000015816"/>
    </source>
</evidence>
<proteinExistence type="predicted"/>
<dbReference type="PATRIC" id="fig|1352357.3.peg.762"/>
<sequence length="68" mass="7960">MLNTLSIIPLKIPIPPKTAFKNYHLLMQALLLLECKKTLKKFFNFTINTPFQKNLIPNKTRLRISKYG</sequence>
<dbReference type="EMBL" id="AVNI01000002">
    <property type="protein sequence ID" value="EQD88472.1"/>
    <property type="molecule type" value="Genomic_DNA"/>
</dbReference>
<accession>T2S761</accession>
<organism evidence="1 2">
    <name type="scientific">Helicobacter pylori SouthAfrica50</name>
    <dbReference type="NCBI Taxonomy" id="1352357"/>
    <lineage>
        <taxon>Bacteria</taxon>
        <taxon>Pseudomonadati</taxon>
        <taxon>Campylobacterota</taxon>
        <taxon>Epsilonproteobacteria</taxon>
        <taxon>Campylobacterales</taxon>
        <taxon>Helicobacteraceae</taxon>
        <taxon>Helicobacter</taxon>
    </lineage>
</organism>
<evidence type="ECO:0000313" key="1">
    <source>
        <dbReference type="EMBL" id="EQD88472.1"/>
    </source>
</evidence>
<name>T2S761_HELPX</name>
<dbReference type="AlphaFoldDB" id="T2S761"/>
<dbReference type="Proteomes" id="UP000015816">
    <property type="component" value="Unassembled WGS sequence"/>
</dbReference>